<gene>
    <name evidence="1" type="ORF">M9978_21505</name>
</gene>
<dbReference type="Pfam" id="PF14022">
    <property type="entry name" value="DUF4238"/>
    <property type="match status" value="1"/>
</dbReference>
<keyword evidence="2" id="KW-1185">Reference proteome</keyword>
<proteinExistence type="predicted"/>
<dbReference type="RefSeq" id="WP_254297006.1">
    <property type="nucleotide sequence ID" value="NZ_JAMLDX010000027.1"/>
</dbReference>
<comment type="caution">
    <text evidence="1">The sequence shown here is derived from an EMBL/GenBank/DDBJ whole genome shotgun (WGS) entry which is preliminary data.</text>
</comment>
<accession>A0A9X2HUQ9</accession>
<name>A0A9X2HUQ9_9SPHN</name>
<sequence length="327" mass="36943">MNNKAGVKRTKDQHYVPRLHLRHFRGEAPKNMVWTYSKSRGTVRPSRVEETGFKRNFYSVQTDDGVYNDDLDNALSDIENKAAPVYERLLAGEIPQGQDRADFASFVATCYSRSPAMVRGYAESVARMNVLELRLQATKPARFNRLMDEMQRDTGLVVEDRDALMAFVNDPSRYHIGVSEKLGLQSVALADELAPILFRRYWNIVTAVGDAFITCDNPVYRWVPPDTVHPIYGDGGFKNGRGEVTLPLSSTKLLLIGGRTSEGDALAVGWREVEQLNRMRAAHAEEVLFADRKDDRIAALAREFANSRPRMRIGMDAANDFEVQINR</sequence>
<evidence type="ECO:0000313" key="1">
    <source>
        <dbReference type="EMBL" id="MCP3732995.1"/>
    </source>
</evidence>
<reference evidence="1" key="1">
    <citation type="submission" date="2022-05" db="EMBL/GenBank/DDBJ databases">
        <title>Sphingomonas sp. strain MG17 Genome sequencing and assembly.</title>
        <authorList>
            <person name="Kim I."/>
        </authorList>
    </citation>
    <scope>NUCLEOTIDE SEQUENCE</scope>
    <source>
        <strain evidence="1">MG17</strain>
    </source>
</reference>
<dbReference type="Proteomes" id="UP001139451">
    <property type="component" value="Unassembled WGS sequence"/>
</dbReference>
<dbReference type="AlphaFoldDB" id="A0A9X2HUQ9"/>
<evidence type="ECO:0000313" key="2">
    <source>
        <dbReference type="Proteomes" id="UP001139451"/>
    </source>
</evidence>
<dbReference type="InterPro" id="IPR025332">
    <property type="entry name" value="DUF4238"/>
</dbReference>
<organism evidence="1 2">
    <name type="scientific">Sphingomonas tagetis</name>
    <dbReference type="NCBI Taxonomy" id="2949092"/>
    <lineage>
        <taxon>Bacteria</taxon>
        <taxon>Pseudomonadati</taxon>
        <taxon>Pseudomonadota</taxon>
        <taxon>Alphaproteobacteria</taxon>
        <taxon>Sphingomonadales</taxon>
        <taxon>Sphingomonadaceae</taxon>
        <taxon>Sphingomonas</taxon>
    </lineage>
</organism>
<dbReference type="EMBL" id="JAMLDX010000027">
    <property type="protein sequence ID" value="MCP3732995.1"/>
    <property type="molecule type" value="Genomic_DNA"/>
</dbReference>
<protein>
    <submittedName>
        <fullName evidence="1">DUF4238 domain-containing protein</fullName>
    </submittedName>
</protein>